<evidence type="ECO:0000313" key="3">
    <source>
        <dbReference type="Proteomes" id="UP001055439"/>
    </source>
</evidence>
<keyword evidence="3" id="KW-1185">Reference proteome</keyword>
<gene>
    <name evidence="2" type="ORF">MUK42_31957</name>
</gene>
<accession>A0A9E7I349</accession>
<dbReference type="Proteomes" id="UP001055439">
    <property type="component" value="Chromosome 9"/>
</dbReference>
<feature type="region of interest" description="Disordered" evidence="1">
    <location>
        <begin position="1"/>
        <end position="21"/>
    </location>
</feature>
<proteinExistence type="predicted"/>
<organism evidence="2 3">
    <name type="scientific">Musa troglodytarum</name>
    <name type="common">fe'i banana</name>
    <dbReference type="NCBI Taxonomy" id="320322"/>
    <lineage>
        <taxon>Eukaryota</taxon>
        <taxon>Viridiplantae</taxon>
        <taxon>Streptophyta</taxon>
        <taxon>Embryophyta</taxon>
        <taxon>Tracheophyta</taxon>
        <taxon>Spermatophyta</taxon>
        <taxon>Magnoliopsida</taxon>
        <taxon>Liliopsida</taxon>
        <taxon>Zingiberales</taxon>
        <taxon>Musaceae</taxon>
        <taxon>Musa</taxon>
    </lineage>
</organism>
<dbReference type="AlphaFoldDB" id="A0A9E7I349"/>
<reference evidence="2" key="1">
    <citation type="submission" date="2022-05" db="EMBL/GenBank/DDBJ databases">
        <title>The Musa troglodytarum L. genome provides insights into the mechanism of non-climacteric behaviour and enrichment of carotenoids.</title>
        <authorList>
            <person name="Wang J."/>
        </authorList>
    </citation>
    <scope>NUCLEOTIDE SEQUENCE</scope>
    <source>
        <tissue evidence="2">Leaf</tissue>
    </source>
</reference>
<protein>
    <submittedName>
        <fullName evidence="2">Uncharacterized protein</fullName>
    </submittedName>
</protein>
<evidence type="ECO:0000313" key="2">
    <source>
        <dbReference type="EMBL" id="URE45100.1"/>
    </source>
</evidence>
<evidence type="ECO:0000256" key="1">
    <source>
        <dbReference type="SAM" id="MobiDB-lite"/>
    </source>
</evidence>
<name>A0A9E7I349_9LILI</name>
<sequence>MDSPPPATIATMSSRPSPRISKGGCRWWRHRGWAAYGVRDSSMLTEKSKGKIIHSANGVSWLRMSRLQLDCAALQGIGAFGGEGAFPRRQTGLEDKEGYLIMGTVGGCLEHDQTPTTKTTLI</sequence>
<dbReference type="EMBL" id="CP097511">
    <property type="protein sequence ID" value="URE45100.1"/>
    <property type="molecule type" value="Genomic_DNA"/>
</dbReference>